<dbReference type="Gene3D" id="3.20.20.150">
    <property type="entry name" value="Divalent-metal-dependent TIM barrel enzymes"/>
    <property type="match status" value="1"/>
</dbReference>
<comment type="caution">
    <text evidence="2">The sequence shown here is derived from an EMBL/GenBank/DDBJ whole genome shotgun (WGS) entry which is preliminary data.</text>
</comment>
<sequence length="196" mass="22020">MRIDEGKICFITANFVGRAVNYSLKPFDWGKADEATQRLFQSDAFEKEFSELMRIISNAGFKTIELWTAHLNYGKATQGQIKKAKQILERYELSVHAYAGSLGNSEEELDQSFALAQTMGAKILAGGLDARLLDKAYKLCQSYKIRLAFENHPNRETPEKIKDMIGNKGDWFGACVDTGWFATYDIDASEAIVALK</sequence>
<dbReference type="InterPro" id="IPR036237">
    <property type="entry name" value="Xyl_isomerase-like_sf"/>
</dbReference>
<protein>
    <recommendedName>
        <fullName evidence="1">Xylose isomerase-like TIM barrel domain-containing protein</fullName>
    </recommendedName>
</protein>
<proteinExistence type="predicted"/>
<accession>X1SZV1</accession>
<organism evidence="2">
    <name type="scientific">marine sediment metagenome</name>
    <dbReference type="NCBI Taxonomy" id="412755"/>
    <lineage>
        <taxon>unclassified sequences</taxon>
        <taxon>metagenomes</taxon>
        <taxon>ecological metagenomes</taxon>
    </lineage>
</organism>
<feature type="non-terminal residue" evidence="2">
    <location>
        <position position="196"/>
    </location>
</feature>
<evidence type="ECO:0000313" key="2">
    <source>
        <dbReference type="EMBL" id="GAI80880.1"/>
    </source>
</evidence>
<dbReference type="InterPro" id="IPR013022">
    <property type="entry name" value="Xyl_isomerase-like_TIM-brl"/>
</dbReference>
<dbReference type="AlphaFoldDB" id="X1SZV1"/>
<feature type="domain" description="Xylose isomerase-like TIM barrel" evidence="1">
    <location>
        <begin position="55"/>
        <end position="193"/>
    </location>
</feature>
<evidence type="ECO:0000259" key="1">
    <source>
        <dbReference type="Pfam" id="PF01261"/>
    </source>
</evidence>
<dbReference type="Pfam" id="PF01261">
    <property type="entry name" value="AP_endonuc_2"/>
    <property type="match status" value="1"/>
</dbReference>
<reference evidence="2" key="1">
    <citation type="journal article" date="2014" name="Front. Microbiol.">
        <title>High frequency of phylogenetically diverse reductive dehalogenase-homologous genes in deep subseafloor sedimentary metagenomes.</title>
        <authorList>
            <person name="Kawai M."/>
            <person name="Futagami T."/>
            <person name="Toyoda A."/>
            <person name="Takaki Y."/>
            <person name="Nishi S."/>
            <person name="Hori S."/>
            <person name="Arai W."/>
            <person name="Tsubouchi T."/>
            <person name="Morono Y."/>
            <person name="Uchiyama I."/>
            <person name="Ito T."/>
            <person name="Fujiyama A."/>
            <person name="Inagaki F."/>
            <person name="Takami H."/>
        </authorList>
    </citation>
    <scope>NUCLEOTIDE SEQUENCE</scope>
    <source>
        <strain evidence="2">Expedition CK06-06</strain>
    </source>
</reference>
<dbReference type="EMBL" id="BARW01014866">
    <property type="protein sequence ID" value="GAI80880.1"/>
    <property type="molecule type" value="Genomic_DNA"/>
</dbReference>
<dbReference type="SUPFAM" id="SSF51658">
    <property type="entry name" value="Xylose isomerase-like"/>
    <property type="match status" value="1"/>
</dbReference>
<gene>
    <name evidence="2" type="ORF">S12H4_26236</name>
</gene>
<name>X1SZV1_9ZZZZ</name>